<dbReference type="PANTHER" id="PTHR35603:SF2">
    <property type="entry name" value="OUTER MEMBRANE LIPOPROTEIN"/>
    <property type="match status" value="1"/>
</dbReference>
<keyword evidence="4" id="KW-1133">Transmembrane helix</keyword>
<dbReference type="InterPro" id="IPR008816">
    <property type="entry name" value="Gly_zipper_2TM_dom"/>
</dbReference>
<evidence type="ECO:0000259" key="5">
    <source>
        <dbReference type="Pfam" id="PF05433"/>
    </source>
</evidence>
<dbReference type="PROSITE" id="PS51257">
    <property type="entry name" value="PROKAR_LIPOPROTEIN"/>
    <property type="match status" value="1"/>
</dbReference>
<keyword evidence="2 4" id="KW-0472">Membrane</keyword>
<dbReference type="PANTHER" id="PTHR35603">
    <property type="match status" value="1"/>
</dbReference>
<dbReference type="OrthoDB" id="5298735at2"/>
<dbReference type="GO" id="GO:0019867">
    <property type="term" value="C:outer membrane"/>
    <property type="evidence" value="ECO:0007669"/>
    <property type="project" value="InterPro"/>
</dbReference>
<comment type="caution">
    <text evidence="6">The sequence shown here is derived from an EMBL/GenBank/DDBJ whole genome shotgun (WGS) entry which is preliminary data.</text>
</comment>
<feature type="domain" description="Glycine zipper 2TM" evidence="5">
    <location>
        <begin position="125"/>
        <end position="166"/>
    </location>
</feature>
<evidence type="ECO:0000256" key="1">
    <source>
        <dbReference type="ARBA" id="ARBA00004370"/>
    </source>
</evidence>
<gene>
    <name evidence="6" type="ORF">WM40_16945</name>
</gene>
<evidence type="ECO:0000313" key="7">
    <source>
        <dbReference type="Proteomes" id="UP000033618"/>
    </source>
</evidence>
<keyword evidence="7" id="KW-1185">Reference proteome</keyword>
<evidence type="ECO:0000256" key="4">
    <source>
        <dbReference type="SAM" id="Phobius"/>
    </source>
</evidence>
<dbReference type="PATRIC" id="fig|28092.6.peg.3990"/>
<dbReference type="Proteomes" id="UP000033618">
    <property type="component" value="Unassembled WGS sequence"/>
</dbReference>
<evidence type="ECO:0000256" key="2">
    <source>
        <dbReference type="ARBA" id="ARBA00023136"/>
    </source>
</evidence>
<dbReference type="RefSeq" id="WP_024902363.1">
    <property type="nucleotide sequence ID" value="NZ_CADFGU010000001.1"/>
</dbReference>
<feature type="transmembrane region" description="Helical" evidence="4">
    <location>
        <begin position="20"/>
        <end position="43"/>
    </location>
</feature>
<dbReference type="InterPro" id="IPR051407">
    <property type="entry name" value="Bact_OM_lipoprot/Surf_antigen"/>
</dbReference>
<accession>A0A0F5JYV9</accession>
<reference evidence="6 7" key="1">
    <citation type="submission" date="2015-03" db="EMBL/GenBank/DDBJ databases">
        <title>Draft Genome Sequence of Burkholderia andropogonis type strain ICMP2807, isolated from Sorghum bicolor.</title>
        <authorList>
            <person name="Lopes-Santos L."/>
            <person name="Castro D.B."/>
            <person name="Ottoboni L.M."/>
            <person name="Park D."/>
            <person name="Weirc B.S."/>
            <person name="Destefano S.A."/>
        </authorList>
    </citation>
    <scope>NUCLEOTIDE SEQUENCE [LARGE SCALE GENOMIC DNA]</scope>
    <source>
        <strain evidence="6 7">ICMP2807</strain>
    </source>
</reference>
<dbReference type="EMBL" id="LAQU01000019">
    <property type="protein sequence ID" value="KKB62497.1"/>
    <property type="molecule type" value="Genomic_DNA"/>
</dbReference>
<keyword evidence="4" id="KW-0812">Transmembrane</keyword>
<proteinExistence type="predicted"/>
<organism evidence="6 7">
    <name type="scientific">Robbsia andropogonis</name>
    <dbReference type="NCBI Taxonomy" id="28092"/>
    <lineage>
        <taxon>Bacteria</taxon>
        <taxon>Pseudomonadati</taxon>
        <taxon>Pseudomonadota</taxon>
        <taxon>Betaproteobacteria</taxon>
        <taxon>Burkholderiales</taxon>
        <taxon>Burkholderiaceae</taxon>
        <taxon>Robbsia</taxon>
    </lineage>
</organism>
<protein>
    <recommendedName>
        <fullName evidence="5">Glycine zipper 2TM domain-containing protein</fullName>
    </recommendedName>
</protein>
<dbReference type="AlphaFoldDB" id="A0A0F5JYV9"/>
<evidence type="ECO:0000256" key="3">
    <source>
        <dbReference type="SAM" id="MobiDB-lite"/>
    </source>
</evidence>
<comment type="subcellular location">
    <subcellularLocation>
        <location evidence="1">Membrane</location>
    </subcellularLocation>
</comment>
<evidence type="ECO:0000313" key="6">
    <source>
        <dbReference type="EMBL" id="KKB62497.1"/>
    </source>
</evidence>
<name>A0A0F5JYV9_9BURK</name>
<dbReference type="Pfam" id="PF05433">
    <property type="entry name" value="Rick_17kDa_Anti"/>
    <property type="match status" value="1"/>
</dbReference>
<sequence length="213" mass="21185">MEPVNQRAHGLVNRSRIHPLVATAAGAVIVACGVGVAAMTGVLPRAGGQTAANAVPPTPATAQYAQNTAPTGQVLPQATAPAAPPPVQRVAENTPPPSPAPAICHSCGTVTSINAYKVEGHGTGLGAVGGAVAGGLVGSAFGGGHGRIATTLLGAAGGGYAGNAIERNVRSTTNYRVTVRMQDGSYRTFRYASSPPVSEGQRVHVENGVLRAG</sequence>
<feature type="region of interest" description="Disordered" evidence="3">
    <location>
        <begin position="75"/>
        <end position="98"/>
    </location>
</feature>
<dbReference type="STRING" id="28092.WM40_16945"/>